<dbReference type="KEGG" id="maq:Maqu_2965"/>
<evidence type="ECO:0008006" key="3">
    <source>
        <dbReference type="Google" id="ProtNLM"/>
    </source>
</evidence>
<organism evidence="1 2">
    <name type="scientific">Marinobacter nauticus (strain ATCC 700491 / DSM 11845 / VT8)</name>
    <name type="common">Marinobacter aquaeolei</name>
    <dbReference type="NCBI Taxonomy" id="351348"/>
    <lineage>
        <taxon>Bacteria</taxon>
        <taxon>Pseudomonadati</taxon>
        <taxon>Pseudomonadota</taxon>
        <taxon>Gammaproteobacteria</taxon>
        <taxon>Pseudomonadales</taxon>
        <taxon>Marinobacteraceae</taxon>
        <taxon>Marinobacter</taxon>
    </lineage>
</organism>
<dbReference type="eggNOG" id="COG4679">
    <property type="taxonomic scope" value="Bacteria"/>
</dbReference>
<dbReference type="Proteomes" id="UP000000998">
    <property type="component" value="Chromosome"/>
</dbReference>
<dbReference type="STRING" id="351348.Maqu_2965"/>
<reference evidence="2" key="1">
    <citation type="journal article" date="2011" name="Appl. Environ. Microbiol.">
        <title>Genomic potential of Marinobacter aquaeolei, a biogeochemical 'opportunitroph'.</title>
        <authorList>
            <person name="Singer E."/>
            <person name="Webb E.A."/>
            <person name="Nelson W.C."/>
            <person name="Heidelberg J.F."/>
            <person name="Ivanova N."/>
            <person name="Pati A."/>
            <person name="Edwards K.J."/>
        </authorList>
    </citation>
    <scope>NUCLEOTIDE SEQUENCE [LARGE SCALE GENOMIC DNA]</scope>
    <source>
        <strain evidence="2">ATCC 700491 / DSM 11845 / VT8</strain>
    </source>
</reference>
<dbReference type="HOGENOM" id="CLU_122734_2_0_6"/>
<evidence type="ECO:0000313" key="1">
    <source>
        <dbReference type="EMBL" id="ABM20039.1"/>
    </source>
</evidence>
<accession>A1U4X0</accession>
<dbReference type="InterPro" id="IPR009241">
    <property type="entry name" value="HigB-like"/>
</dbReference>
<dbReference type="EMBL" id="CP000514">
    <property type="protein sequence ID" value="ABM20039.1"/>
    <property type="molecule type" value="Genomic_DNA"/>
</dbReference>
<name>A1U4X0_MARN8</name>
<evidence type="ECO:0000313" key="2">
    <source>
        <dbReference type="Proteomes" id="UP000000998"/>
    </source>
</evidence>
<proteinExistence type="predicted"/>
<gene>
    <name evidence="1" type="ordered locus">Maqu_2965</name>
</gene>
<dbReference type="Pfam" id="PF05973">
    <property type="entry name" value="Gp49"/>
    <property type="match status" value="1"/>
</dbReference>
<sequence>MFRCTEIGTIGCQGRDCVTGKIVRVLFYRTANGREPVKEWLLSLSKDDRSLIGTDLKTVEYGWPLGMPLVRGFSGKANSDLWEVRSDLSGGRIARVIFTMFRGDMVLLNGFIKKTQRTPDQELKKARDRKKDLV</sequence>
<dbReference type="AlphaFoldDB" id="A1U4X0"/>
<protein>
    <recommendedName>
        <fullName evidence="3">Type II toxin-antitoxin system RelE/ParE family toxin</fullName>
    </recommendedName>
</protein>